<sequence length="395" mass="44808">MKVTDVQAFKLSGSMPREWEHRARSAAPLDMYADYALRDPSPQTDDSSGTMPIVRYYVTIVTDEGLEGIYGPMVYEEQADIIVKKLKPFLLGQDPLDVERLWDQMRHDRHGRNGYYMMAVSAVDCALWDLRGKYFNAPVYRLLGGPTRPRIPVYASALGFPLEAGKVGEQAKAFVREGFAAQKWFFRHGPSGGGEGRAANLRMAQEVREAIGSGHDFMLDCWMGWNVPYAVDMMDRLRELRPLWLEEPLVPNQIEGYAALKERGSLLLAAGEHLYTRKDFKPFLDQGLLAYVQPDPDWTGGITELRKIAVLSETYDVQFVPHGCTVIPNLHVIASLPPSVCPFLEYLVLYQRQQDHFHKHKLRPHGGFIELPERAGLGIELDESVFESKQLIEVR</sequence>
<dbReference type="Gene3D" id="3.30.390.10">
    <property type="entry name" value="Enolase-like, N-terminal domain"/>
    <property type="match status" value="1"/>
</dbReference>
<evidence type="ECO:0000256" key="2">
    <source>
        <dbReference type="ARBA" id="ARBA00022723"/>
    </source>
</evidence>
<name>A0A4R5KRK7_9BACL</name>
<dbReference type="PROSITE" id="PS00908">
    <property type="entry name" value="MR_MLE_1"/>
    <property type="match status" value="1"/>
</dbReference>
<keyword evidence="3" id="KW-0460">Magnesium</keyword>
<dbReference type="PANTHER" id="PTHR13794:SF58">
    <property type="entry name" value="MITOCHONDRIAL ENOLASE SUPERFAMILY MEMBER 1"/>
    <property type="match status" value="1"/>
</dbReference>
<dbReference type="RefSeq" id="WP_133227732.1">
    <property type="nucleotide sequence ID" value="NZ_SMRT01000004.1"/>
</dbReference>
<evidence type="ECO:0000256" key="1">
    <source>
        <dbReference type="ARBA" id="ARBA00001946"/>
    </source>
</evidence>
<dbReference type="SFLD" id="SFLDG00179">
    <property type="entry name" value="mandelate_racemase"/>
    <property type="match status" value="1"/>
</dbReference>
<dbReference type="Proteomes" id="UP000295636">
    <property type="component" value="Unassembled WGS sequence"/>
</dbReference>
<comment type="cofactor">
    <cofactor evidence="1">
        <name>Mg(2+)</name>
        <dbReference type="ChEBI" id="CHEBI:18420"/>
    </cofactor>
</comment>
<dbReference type="InterPro" id="IPR029065">
    <property type="entry name" value="Enolase_C-like"/>
</dbReference>
<dbReference type="GO" id="GO:0016052">
    <property type="term" value="P:carbohydrate catabolic process"/>
    <property type="evidence" value="ECO:0007669"/>
    <property type="project" value="TreeGrafter"/>
</dbReference>
<evidence type="ECO:0000313" key="5">
    <source>
        <dbReference type="EMBL" id="TDF98032.1"/>
    </source>
</evidence>
<dbReference type="InterPro" id="IPR036849">
    <property type="entry name" value="Enolase-like_C_sf"/>
</dbReference>
<evidence type="ECO:0000313" key="6">
    <source>
        <dbReference type="Proteomes" id="UP000295636"/>
    </source>
</evidence>
<dbReference type="SUPFAM" id="SSF54826">
    <property type="entry name" value="Enolase N-terminal domain-like"/>
    <property type="match status" value="1"/>
</dbReference>
<dbReference type="OrthoDB" id="9775391at2"/>
<dbReference type="SMART" id="SM00922">
    <property type="entry name" value="MR_MLE"/>
    <property type="match status" value="1"/>
</dbReference>
<dbReference type="InterPro" id="IPR046945">
    <property type="entry name" value="RHMD-like"/>
</dbReference>
<dbReference type="GO" id="GO:0009063">
    <property type="term" value="P:amino acid catabolic process"/>
    <property type="evidence" value="ECO:0007669"/>
    <property type="project" value="InterPro"/>
</dbReference>
<comment type="caution">
    <text evidence="5">The sequence shown here is derived from an EMBL/GenBank/DDBJ whole genome shotgun (WGS) entry which is preliminary data.</text>
</comment>
<dbReference type="SFLD" id="SFLDS00001">
    <property type="entry name" value="Enolase"/>
    <property type="match status" value="1"/>
</dbReference>
<feature type="domain" description="Mandelate racemase/muconate lactonizing enzyme C-terminal" evidence="4">
    <location>
        <begin position="164"/>
        <end position="267"/>
    </location>
</feature>
<organism evidence="5 6">
    <name type="scientific">Paenibacillus piri</name>
    <dbReference type="NCBI Taxonomy" id="2547395"/>
    <lineage>
        <taxon>Bacteria</taxon>
        <taxon>Bacillati</taxon>
        <taxon>Bacillota</taxon>
        <taxon>Bacilli</taxon>
        <taxon>Bacillales</taxon>
        <taxon>Paenibacillaceae</taxon>
        <taxon>Paenibacillus</taxon>
    </lineage>
</organism>
<dbReference type="EMBL" id="SMRT01000004">
    <property type="protein sequence ID" value="TDF98032.1"/>
    <property type="molecule type" value="Genomic_DNA"/>
</dbReference>
<dbReference type="InterPro" id="IPR013341">
    <property type="entry name" value="Mandelate_racemase_N_dom"/>
</dbReference>
<gene>
    <name evidence="5" type="ORF">E1757_10995</name>
</gene>
<reference evidence="5 6" key="1">
    <citation type="submission" date="2019-03" db="EMBL/GenBank/DDBJ databases">
        <title>This is whole genome sequence of Paenibacillus sp MS74 strain.</title>
        <authorList>
            <person name="Trinh H.N."/>
        </authorList>
    </citation>
    <scope>NUCLEOTIDE SEQUENCE [LARGE SCALE GENOMIC DNA]</scope>
    <source>
        <strain evidence="5 6">MS74</strain>
    </source>
</reference>
<evidence type="ECO:0000259" key="4">
    <source>
        <dbReference type="SMART" id="SM00922"/>
    </source>
</evidence>
<dbReference type="Pfam" id="PF13378">
    <property type="entry name" value="MR_MLE_C"/>
    <property type="match status" value="1"/>
</dbReference>
<dbReference type="Gene3D" id="3.20.20.120">
    <property type="entry name" value="Enolase-like C-terminal domain"/>
    <property type="match status" value="1"/>
</dbReference>
<dbReference type="SUPFAM" id="SSF51604">
    <property type="entry name" value="Enolase C-terminal domain-like"/>
    <property type="match status" value="1"/>
</dbReference>
<dbReference type="GO" id="GO:0000287">
    <property type="term" value="F:magnesium ion binding"/>
    <property type="evidence" value="ECO:0007669"/>
    <property type="project" value="TreeGrafter"/>
</dbReference>
<dbReference type="InterPro" id="IPR013342">
    <property type="entry name" value="Mandelate_racemase_C"/>
</dbReference>
<protein>
    <submittedName>
        <fullName evidence="5">Mandelate racemase/muconate lactonizing protein</fullName>
    </submittedName>
</protein>
<dbReference type="Pfam" id="PF02746">
    <property type="entry name" value="MR_MLE_N"/>
    <property type="match status" value="1"/>
</dbReference>
<dbReference type="InterPro" id="IPR029017">
    <property type="entry name" value="Enolase-like_N"/>
</dbReference>
<evidence type="ECO:0000256" key="3">
    <source>
        <dbReference type="ARBA" id="ARBA00022842"/>
    </source>
</evidence>
<accession>A0A4R5KRK7</accession>
<dbReference type="GO" id="GO:0016836">
    <property type="term" value="F:hydro-lyase activity"/>
    <property type="evidence" value="ECO:0007669"/>
    <property type="project" value="TreeGrafter"/>
</dbReference>
<dbReference type="AlphaFoldDB" id="A0A4R5KRK7"/>
<dbReference type="PANTHER" id="PTHR13794">
    <property type="entry name" value="ENOLASE SUPERFAMILY, MANDELATE RACEMASE"/>
    <property type="match status" value="1"/>
</dbReference>
<dbReference type="InterPro" id="IPR018110">
    <property type="entry name" value="Mandel_Rmase/mucon_lact_enz_CS"/>
</dbReference>
<proteinExistence type="predicted"/>
<keyword evidence="2" id="KW-0479">Metal-binding</keyword>
<keyword evidence="6" id="KW-1185">Reference proteome</keyword>